<dbReference type="SUPFAM" id="SSF54427">
    <property type="entry name" value="NTF2-like"/>
    <property type="match status" value="1"/>
</dbReference>
<dbReference type="InterPro" id="IPR037401">
    <property type="entry name" value="SnoaL-like"/>
</dbReference>
<sequence>MRPTASDVDVRSAVEALRIAYCHRLDDGRLEEWLDLFTEDAVVNYASREGATEGRDALRSLAEDWLFAEDETRVHTVSNPLVDVADDRETATGLWYYRAVTIDEDGSALLEQGRYDERYRHDDVTWRIARLTTTVTYETHRSAGWAEPRPFE</sequence>
<dbReference type="InterPro" id="IPR032710">
    <property type="entry name" value="NTF2-like_dom_sf"/>
</dbReference>
<organism evidence="2 3">
    <name type="scientific">Halomarina oriensis</name>
    <dbReference type="NCBI Taxonomy" id="671145"/>
    <lineage>
        <taxon>Archaea</taxon>
        <taxon>Methanobacteriati</taxon>
        <taxon>Methanobacteriota</taxon>
        <taxon>Stenosarchaea group</taxon>
        <taxon>Halobacteria</taxon>
        <taxon>Halobacteriales</taxon>
        <taxon>Natronomonadaceae</taxon>
        <taxon>Halomarina</taxon>
    </lineage>
</organism>
<reference evidence="2 3" key="1">
    <citation type="submission" date="2019-12" db="EMBL/GenBank/DDBJ databases">
        <title>Halocatena pleomorpha gen. nov. sp. nov., an extremely halophilic archaeon of family Halobacteriaceae isolated from saltpan soil.</title>
        <authorList>
            <person name="Pal Y."/>
            <person name="Verma A."/>
            <person name="Krishnamurthi S."/>
            <person name="Kumar P."/>
        </authorList>
    </citation>
    <scope>NUCLEOTIDE SEQUENCE [LARGE SCALE GENOMIC DNA]</scope>
    <source>
        <strain evidence="2 3">JCM 16495</strain>
    </source>
</reference>
<dbReference type="Gene3D" id="3.10.450.50">
    <property type="match status" value="1"/>
</dbReference>
<accession>A0A6B0GEQ8</accession>
<evidence type="ECO:0000313" key="2">
    <source>
        <dbReference type="EMBL" id="MWG33426.1"/>
    </source>
</evidence>
<proteinExistence type="predicted"/>
<dbReference type="Proteomes" id="UP000451471">
    <property type="component" value="Unassembled WGS sequence"/>
</dbReference>
<comment type="caution">
    <text evidence="2">The sequence shown here is derived from an EMBL/GenBank/DDBJ whole genome shotgun (WGS) entry which is preliminary data.</text>
</comment>
<dbReference type="EMBL" id="WSZK01000007">
    <property type="protein sequence ID" value="MWG33426.1"/>
    <property type="molecule type" value="Genomic_DNA"/>
</dbReference>
<gene>
    <name evidence="2" type="ORF">GQS65_02795</name>
</gene>
<feature type="domain" description="SnoaL-like" evidence="1">
    <location>
        <begin position="9"/>
        <end position="132"/>
    </location>
</feature>
<dbReference type="OrthoDB" id="350084at2157"/>
<name>A0A6B0GEQ8_9EURY</name>
<protein>
    <recommendedName>
        <fullName evidence="1">SnoaL-like domain-containing protein</fullName>
    </recommendedName>
</protein>
<keyword evidence="3" id="KW-1185">Reference proteome</keyword>
<dbReference type="RefSeq" id="WP_158203158.1">
    <property type="nucleotide sequence ID" value="NZ_WSZK01000007.1"/>
</dbReference>
<dbReference type="Pfam" id="PF13577">
    <property type="entry name" value="SnoaL_4"/>
    <property type="match status" value="1"/>
</dbReference>
<evidence type="ECO:0000313" key="3">
    <source>
        <dbReference type="Proteomes" id="UP000451471"/>
    </source>
</evidence>
<evidence type="ECO:0000259" key="1">
    <source>
        <dbReference type="Pfam" id="PF13577"/>
    </source>
</evidence>
<dbReference type="AlphaFoldDB" id="A0A6B0GEQ8"/>